<comment type="caution">
    <text evidence="2">The sequence shown here is derived from an EMBL/GenBank/DDBJ whole genome shotgun (WGS) entry which is preliminary data.</text>
</comment>
<sequence length="344" mass="37587">MANNFGTVFGGCVDEAKMPSIDIILEALHVDSFPWHVGTFTGWNFDPYGHRVNALDQTNKTQLKHYDTYMPPSGPMSSTNPISRGSLPPVSTSATTHYPSTQSRRLPLTSTMPQEQTELRSDAVYLMPSDPAQPRPVRTSLPPCQTAQSWQPANLPASNLMANRDRARVWYGSNPLAQESHEVPPAAQGITRNSLVSVGATLEPPAKKARRTTSSAQQEAHRLATQTTLSGTVDRVQGDQDQQAMRQPTDPRSTKRDSGTETTPPLFLVRAAGSAMPPRQPVRISSTRPRPAGSQLYCRCIGENLVQLEPGMESSPVMMIGLPLGGIIEQAHIYRDDAVARKKL</sequence>
<evidence type="ECO:0000256" key="1">
    <source>
        <dbReference type="SAM" id="MobiDB-lite"/>
    </source>
</evidence>
<feature type="compositionally biased region" description="Polar residues" evidence="1">
    <location>
        <begin position="142"/>
        <end position="151"/>
    </location>
</feature>
<dbReference type="AlphaFoldDB" id="A0AAN6J9A3"/>
<feature type="region of interest" description="Disordered" evidence="1">
    <location>
        <begin position="129"/>
        <end position="151"/>
    </location>
</feature>
<feature type="region of interest" description="Disordered" evidence="1">
    <location>
        <begin position="203"/>
        <end position="263"/>
    </location>
</feature>
<reference evidence="2" key="1">
    <citation type="submission" date="2021-12" db="EMBL/GenBank/DDBJ databases">
        <title>Black yeast isolated from Biological Soil Crust.</title>
        <authorList>
            <person name="Kurbessoian T."/>
        </authorList>
    </citation>
    <scope>NUCLEOTIDE SEQUENCE</scope>
    <source>
        <strain evidence="2">CCFEE 5208</strain>
    </source>
</reference>
<name>A0AAN6J9A3_9PEZI</name>
<dbReference type="EMBL" id="JASUXU010000021">
    <property type="protein sequence ID" value="KAK0321247.1"/>
    <property type="molecule type" value="Genomic_DNA"/>
</dbReference>
<evidence type="ECO:0000313" key="2">
    <source>
        <dbReference type="EMBL" id="KAK0321247.1"/>
    </source>
</evidence>
<feature type="compositionally biased region" description="Polar residues" evidence="1">
    <location>
        <begin position="212"/>
        <end position="231"/>
    </location>
</feature>
<protein>
    <submittedName>
        <fullName evidence="2">Uncharacterized protein</fullName>
    </submittedName>
</protein>
<evidence type="ECO:0000313" key="3">
    <source>
        <dbReference type="Proteomes" id="UP001168146"/>
    </source>
</evidence>
<proteinExistence type="predicted"/>
<gene>
    <name evidence="2" type="ORF">LTR82_007699</name>
</gene>
<accession>A0AAN6J9A3</accession>
<dbReference type="Proteomes" id="UP001168146">
    <property type="component" value="Unassembled WGS sequence"/>
</dbReference>
<feature type="region of interest" description="Disordered" evidence="1">
    <location>
        <begin position="86"/>
        <end position="106"/>
    </location>
</feature>
<organism evidence="2 3">
    <name type="scientific">Friedmanniomyces endolithicus</name>
    <dbReference type="NCBI Taxonomy" id="329885"/>
    <lineage>
        <taxon>Eukaryota</taxon>
        <taxon>Fungi</taxon>
        <taxon>Dikarya</taxon>
        <taxon>Ascomycota</taxon>
        <taxon>Pezizomycotina</taxon>
        <taxon>Dothideomycetes</taxon>
        <taxon>Dothideomycetidae</taxon>
        <taxon>Mycosphaerellales</taxon>
        <taxon>Teratosphaeriaceae</taxon>
        <taxon>Friedmanniomyces</taxon>
    </lineage>
</organism>